<dbReference type="GeneID" id="55538560"/>
<dbReference type="Pfam" id="PF20178">
    <property type="entry name" value="ToxA_N"/>
    <property type="match status" value="1"/>
</dbReference>
<protein>
    <recommendedName>
        <fullName evidence="1">Dermonecrotic toxin N-terminal domain-containing protein</fullName>
    </recommendedName>
</protein>
<comment type="caution">
    <text evidence="2">The sequence shown here is derived from an EMBL/GenBank/DDBJ whole genome shotgun (WGS) entry which is preliminary data.</text>
</comment>
<sequence>MPNQSPTANQSNANNRPPSTYDLLTQLTTGPSSRDVAAATLRSALKEQYPLLDIDPDLAVVVTPRWRITVSDMQPLAPLCESLTSILARQALSPEPVDYIDGEHFLTLDPSAQPPVHLPVKIDAIARLINELSSLLFSAFQEQQLDYWNTSNTGTGPRWKAFSNMLRRVWSVTEHEGWSAQECAMARIFFQYPEHATRTAQDPYKSRAYLIDIDTLSNGQTCHLGLSGTAVLIGEHEQRPLILMHSLAQGYQRFDSLEQLEQALPATLSRTHPDLSLHWRLYEPPANYFDNQACALIAMQIGVIGALVDTDSPGSADDGEPSPIIARILPGIEELSDHELSNIRHIHERIPPWLADASDLDVSLYSRLLVDLAELHSHNHGRLFNDGIAPIRTYARQQLQDRIQAHREGAHLEVDDIEIIIESPQVWGTFVVPGPNTITRRGLIDLALENLAGLPTGQARVLYKGSQAPTWLSYSYLKGVIEDLDIGKHYPALIKQKLLDDPLESKRRQTLYAMHLQVQLPLQALQWKVQHKHGIDGQGFRYVAAAMQVEPHERKVEGQEIVIRALGFVPTLRPTPKQDVVANMFVIGPRDHTRGPCLLYRPLLNPSLIQFPSRQNLLYAIKHDHNLRESVLAWLPEGARFNYAQYVFPYKLPSPWTVVRGLIESQTLLYMSGPIALSDEVLGNDTLHTLFTANANALVELATRQSVSNVQKRWASYRQAAWQIFSAVLPFFGRTLGIAAWIWQIMDDLQTIEQAQELDDPQASWAAEADLLLNLGMALILHVALRHPPKQVEPLKRLPATPPVPVEEPATPVRKVVVVKQPNLSEPERQARHQDTLYTSGALNSLPTRLAATLDGFKVSRPTGLGAQNKTPGLHLHLYPQGEKWYAPVAERWFEVNVDSHSNVVIIDPNTPSRTGPLLQSNLAGQWFIDTRLRLRGGGFRNRRRAAQAEKPSRISDLKDKLNRFDATENLRQSQISAAYAEIGTGAGPSTGERRESFIEKADERRAEYEVPIRQLRSLNIIDTVPNYQGYMIDYLNKQVLLTRSVIAERLEPFRALLSSTLTAIETEGAPNPREQAAQAQAMSTLTVDMIQRLEYIDTRFRQLENLGIEGARVIQATMQALPNLALPDLKAYNITLQRYLCIKEGKGEAFVDARARLHDISEAADVHIQSLIEMTSTISESSLDERIEALNSLLDQFAINDQRLLDLHAEHPEQVLREPLESLRQHIDEFARRAEQNLAQCLRERKALEPKPEAAKVVQTPKKKIIKTRFDGVVVGEPRETQSDLVDVKEPMTGKVIATFHEKNPGVWVEREQQASTSRPPPAVDLGVSINAGKSVLEGEPGATQRIISHSKKAGRIPVEIEEMFHQYAARMERAISTIEQALTELNLTESDRPSAATLNKQLNDTAERLYEQGTQTRISMTKQQPPTAARVEWLYDKGLVEIAKVVNRRRLKGPGKNYLDEYEVRDHQTHEVLWYAHFHYGSPQAALPDYTAGHLKTREQQKLGGAFQATSSNDRDQIAIYRSEIRLPLANKLFFNT</sequence>
<reference evidence="2 3" key="1">
    <citation type="submission" date="2019-11" db="EMBL/GenBank/DDBJ databases">
        <title>Epiphytic Pseudomonas syringae from cherry orchards.</title>
        <authorList>
            <person name="Hulin M.T."/>
        </authorList>
    </citation>
    <scope>NUCLEOTIDE SEQUENCE [LARGE SCALE GENOMIC DNA]</scope>
    <source>
        <strain evidence="2 3">PA-6-9F</strain>
    </source>
</reference>
<evidence type="ECO:0000313" key="3">
    <source>
        <dbReference type="Proteomes" id="UP000814172"/>
    </source>
</evidence>
<dbReference type="InterPro" id="IPR046673">
    <property type="entry name" value="ToxA_N"/>
</dbReference>
<dbReference type="EMBL" id="WKEW01000001">
    <property type="protein sequence ID" value="MCF5055452.1"/>
    <property type="molecule type" value="Genomic_DNA"/>
</dbReference>
<accession>A0AAW5A0V5</accession>
<feature type="domain" description="Dermonecrotic toxin N-terminal" evidence="1">
    <location>
        <begin position="389"/>
        <end position="631"/>
    </location>
</feature>
<dbReference type="Proteomes" id="UP000814172">
    <property type="component" value="Unassembled WGS sequence"/>
</dbReference>
<name>A0AAW5A0V5_9PSED</name>
<proteinExistence type="predicted"/>
<organism evidence="2 3">
    <name type="scientific">Pseudomonas proteolytica</name>
    <dbReference type="NCBI Taxonomy" id="219574"/>
    <lineage>
        <taxon>Bacteria</taxon>
        <taxon>Pseudomonadati</taxon>
        <taxon>Pseudomonadota</taxon>
        <taxon>Gammaproteobacteria</taxon>
        <taxon>Pseudomonadales</taxon>
        <taxon>Pseudomonadaceae</taxon>
        <taxon>Pseudomonas</taxon>
    </lineage>
</organism>
<keyword evidence="3" id="KW-1185">Reference proteome</keyword>
<evidence type="ECO:0000313" key="2">
    <source>
        <dbReference type="EMBL" id="MCF5055452.1"/>
    </source>
</evidence>
<gene>
    <name evidence="2" type="ORF">GIW75_00475</name>
</gene>
<dbReference type="RefSeq" id="WP_092232244.1">
    <property type="nucleotide sequence ID" value="NZ_FNTR01000004.1"/>
</dbReference>
<evidence type="ECO:0000259" key="1">
    <source>
        <dbReference type="Pfam" id="PF20178"/>
    </source>
</evidence>